<keyword evidence="2" id="KW-0694">RNA-binding</keyword>
<accession>A0ABV4E2S8</accession>
<evidence type="ECO:0000256" key="3">
    <source>
        <dbReference type="ARBA" id="ARBA00023015"/>
    </source>
</evidence>
<keyword evidence="3" id="KW-0805">Transcription regulation</keyword>
<keyword evidence="9" id="KW-1185">Reference proteome</keyword>
<keyword evidence="5" id="KW-0804">Transcription</keyword>
<evidence type="ECO:0000256" key="1">
    <source>
        <dbReference type="ARBA" id="ARBA00022737"/>
    </source>
</evidence>
<dbReference type="SUPFAM" id="SSF50151">
    <property type="entry name" value="SacY-like RNA-binding domain"/>
    <property type="match status" value="1"/>
</dbReference>
<dbReference type="InterPro" id="IPR001550">
    <property type="entry name" value="Transcrpt_antitermin_CS"/>
</dbReference>
<evidence type="ECO:0000313" key="9">
    <source>
        <dbReference type="Proteomes" id="UP001565243"/>
    </source>
</evidence>
<dbReference type="InterPro" id="IPR036634">
    <property type="entry name" value="PRD_sf"/>
</dbReference>
<dbReference type="PANTHER" id="PTHR30185:SF15">
    <property type="entry name" value="CRYPTIC BETA-GLUCOSIDE BGL OPERON ANTITERMINATOR"/>
    <property type="match status" value="1"/>
</dbReference>
<dbReference type="SUPFAM" id="SSF63520">
    <property type="entry name" value="PTS-regulatory domain, PRD"/>
    <property type="match status" value="2"/>
</dbReference>
<dbReference type="PANTHER" id="PTHR30185">
    <property type="entry name" value="CRYPTIC BETA-GLUCOSIDE BGL OPERON ANTITERMINATOR"/>
    <property type="match status" value="1"/>
</dbReference>
<comment type="caution">
    <text evidence="8">The sequence shown here is derived from an EMBL/GenBank/DDBJ whole genome shotgun (WGS) entry which is preliminary data.</text>
</comment>
<dbReference type="NCBIfam" id="NF046042">
    <property type="entry name" value="LicT"/>
    <property type="match status" value="1"/>
</dbReference>
<evidence type="ECO:0000256" key="4">
    <source>
        <dbReference type="ARBA" id="ARBA00023159"/>
    </source>
</evidence>
<dbReference type="InterPro" id="IPR036650">
    <property type="entry name" value="CAT_RNA-bd_dom_sf"/>
</dbReference>
<dbReference type="InterPro" id="IPR011608">
    <property type="entry name" value="PRD"/>
</dbReference>
<feature type="domain" description="PRD" evidence="7">
    <location>
        <begin position="65"/>
        <end position="170"/>
    </location>
</feature>
<dbReference type="EMBL" id="JBGFFX010000001">
    <property type="protein sequence ID" value="MEY8769187.1"/>
    <property type="molecule type" value="Genomic_DNA"/>
</dbReference>
<evidence type="ECO:0000259" key="7">
    <source>
        <dbReference type="PROSITE" id="PS51372"/>
    </source>
</evidence>
<dbReference type="Pfam" id="PF00874">
    <property type="entry name" value="PRD"/>
    <property type="match status" value="2"/>
</dbReference>
<gene>
    <name evidence="8" type="primary">licT</name>
    <name evidence="8" type="ORF">AB6T85_01860</name>
</gene>
<reference evidence="8 9" key="1">
    <citation type="submission" date="2024-07" db="EMBL/GenBank/DDBJ databases">
        <authorList>
            <person name="Hebao G."/>
        </authorList>
    </citation>
    <scope>NUCLEOTIDE SEQUENCE [LARGE SCALE GENOMIC DNA]</scope>
    <source>
        <strain evidence="8 9">ACCC 02193</strain>
    </source>
</reference>
<evidence type="ECO:0000256" key="2">
    <source>
        <dbReference type="ARBA" id="ARBA00022884"/>
    </source>
</evidence>
<dbReference type="Gene3D" id="1.10.1790.10">
    <property type="entry name" value="PRD domain"/>
    <property type="match status" value="2"/>
</dbReference>
<dbReference type="InterPro" id="IPR004341">
    <property type="entry name" value="CAT_RNA-bd_dom"/>
</dbReference>
<dbReference type="InterPro" id="IPR050661">
    <property type="entry name" value="BglG_antiterminators"/>
</dbReference>
<dbReference type="Gene3D" id="2.30.24.10">
    <property type="entry name" value="CAT RNA-binding domain"/>
    <property type="match status" value="1"/>
</dbReference>
<proteinExistence type="inferred from homology"/>
<sequence length="293" mass="33766">MDIIKVLNNNVAIVLDKQGKEQVVMGRGLAFQKRPGERLDPTRVEKVFALQSSELTGRLAELLTEIPPEVLAVSECIIAQARQALTTALHESVAIGLTDHIHFALQRQQQQIPLRNVLRWEIRSLYPKEYELGLAALTIIEKRLGVRLEEDEAGFIALHLVNAQLHSAMPEVHAITRFMQQILDIVKYHLQIEYQPDSLSYNRFVTHLKFFAQRMLGKNGVVSDDRSLHDVVRNRYPQAYRCVEKIDRHIVKNYAYTLGTEERMFLTIHIERVRKETLALKSMRMRRKLAGKA</sequence>
<comment type="similarity">
    <text evidence="6">Belongs to the transcriptional antiterminator BglG family.</text>
</comment>
<evidence type="ECO:0000256" key="6">
    <source>
        <dbReference type="ARBA" id="ARBA00038510"/>
    </source>
</evidence>
<evidence type="ECO:0000256" key="5">
    <source>
        <dbReference type="ARBA" id="ARBA00023163"/>
    </source>
</evidence>
<protein>
    <submittedName>
        <fullName evidence="8">BglG family transcription antiterminator LicT</fullName>
    </submittedName>
</protein>
<name>A0ABV4E2S8_9GAMM</name>
<dbReference type="PROSITE" id="PS51372">
    <property type="entry name" value="PRD_2"/>
    <property type="match status" value="2"/>
</dbReference>
<organism evidence="8 9">
    <name type="scientific">Erwinia aeris</name>
    <dbReference type="NCBI Taxonomy" id="3239803"/>
    <lineage>
        <taxon>Bacteria</taxon>
        <taxon>Pseudomonadati</taxon>
        <taxon>Pseudomonadota</taxon>
        <taxon>Gammaproteobacteria</taxon>
        <taxon>Enterobacterales</taxon>
        <taxon>Erwiniaceae</taxon>
        <taxon>Erwinia</taxon>
    </lineage>
</organism>
<dbReference type="SMART" id="SM01061">
    <property type="entry name" value="CAT_RBD"/>
    <property type="match status" value="1"/>
</dbReference>
<dbReference type="RefSeq" id="WP_369894671.1">
    <property type="nucleotide sequence ID" value="NZ_JBGFFX010000001.1"/>
</dbReference>
<dbReference type="Pfam" id="PF03123">
    <property type="entry name" value="CAT_RBD"/>
    <property type="match status" value="1"/>
</dbReference>
<evidence type="ECO:0000313" key="8">
    <source>
        <dbReference type="EMBL" id="MEY8769187.1"/>
    </source>
</evidence>
<feature type="domain" description="PRD" evidence="7">
    <location>
        <begin position="171"/>
        <end position="280"/>
    </location>
</feature>
<keyword evidence="4" id="KW-0010">Activator</keyword>
<dbReference type="Proteomes" id="UP001565243">
    <property type="component" value="Unassembled WGS sequence"/>
</dbReference>
<keyword evidence="1" id="KW-0677">Repeat</keyword>
<dbReference type="PROSITE" id="PS00654">
    <property type="entry name" value="PRD_1"/>
    <property type="match status" value="1"/>
</dbReference>